<evidence type="ECO:0000256" key="1">
    <source>
        <dbReference type="SAM" id="MobiDB-lite"/>
    </source>
</evidence>
<reference evidence="2 3" key="1">
    <citation type="journal article" date="2023" name="Plants (Basel)">
        <title>Bridging the Gap: Combining Genomics and Transcriptomics Approaches to Understand Stylosanthes scabra, an Orphan Legume from the Brazilian Caatinga.</title>
        <authorList>
            <person name="Ferreira-Neto J.R.C."/>
            <person name="da Silva M.D."/>
            <person name="Binneck E."/>
            <person name="de Melo N.F."/>
            <person name="da Silva R.H."/>
            <person name="de Melo A.L.T.M."/>
            <person name="Pandolfi V."/>
            <person name="Bustamante F.O."/>
            <person name="Brasileiro-Vidal A.C."/>
            <person name="Benko-Iseppon A.M."/>
        </authorList>
    </citation>
    <scope>NUCLEOTIDE SEQUENCE [LARGE SCALE GENOMIC DNA]</scope>
    <source>
        <tissue evidence="2">Leaves</tissue>
    </source>
</reference>
<protein>
    <submittedName>
        <fullName evidence="2">Uncharacterized protein</fullName>
    </submittedName>
</protein>
<feature type="region of interest" description="Disordered" evidence="1">
    <location>
        <begin position="101"/>
        <end position="131"/>
    </location>
</feature>
<dbReference type="Proteomes" id="UP001341840">
    <property type="component" value="Unassembled WGS sequence"/>
</dbReference>
<name>A0ABU6WBY6_9FABA</name>
<comment type="caution">
    <text evidence="2">The sequence shown here is derived from an EMBL/GenBank/DDBJ whole genome shotgun (WGS) entry which is preliminary data.</text>
</comment>
<evidence type="ECO:0000313" key="3">
    <source>
        <dbReference type="Proteomes" id="UP001341840"/>
    </source>
</evidence>
<feature type="compositionally biased region" description="Basic and acidic residues" evidence="1">
    <location>
        <begin position="59"/>
        <end position="74"/>
    </location>
</feature>
<feature type="compositionally biased region" description="Basic residues" evidence="1">
    <location>
        <begin position="103"/>
        <end position="114"/>
    </location>
</feature>
<gene>
    <name evidence="2" type="ORF">PIB30_019742</name>
</gene>
<sequence length="173" mass="20708">MNDAVINNFNDKKRSWTSMPRPMMAPGPKRRMWNLETFRTDNPNPPTINPGCQRNPNSMDKHWSGRTSHNREQRQSSFPRPFREIGSDEFRITQELRHYDRGQKRRDFRRYKRTRDREETPPIDGHTPFSSRILKIHPPRHFIRPIGMKYDGSTDSHVHFRDFEHHMVCDGAV</sequence>
<feature type="region of interest" description="Disordered" evidence="1">
    <location>
        <begin position="1"/>
        <end position="84"/>
    </location>
</feature>
<evidence type="ECO:0000313" key="2">
    <source>
        <dbReference type="EMBL" id="MED6181488.1"/>
    </source>
</evidence>
<organism evidence="2 3">
    <name type="scientific">Stylosanthes scabra</name>
    <dbReference type="NCBI Taxonomy" id="79078"/>
    <lineage>
        <taxon>Eukaryota</taxon>
        <taxon>Viridiplantae</taxon>
        <taxon>Streptophyta</taxon>
        <taxon>Embryophyta</taxon>
        <taxon>Tracheophyta</taxon>
        <taxon>Spermatophyta</taxon>
        <taxon>Magnoliopsida</taxon>
        <taxon>eudicotyledons</taxon>
        <taxon>Gunneridae</taxon>
        <taxon>Pentapetalae</taxon>
        <taxon>rosids</taxon>
        <taxon>fabids</taxon>
        <taxon>Fabales</taxon>
        <taxon>Fabaceae</taxon>
        <taxon>Papilionoideae</taxon>
        <taxon>50 kb inversion clade</taxon>
        <taxon>dalbergioids sensu lato</taxon>
        <taxon>Dalbergieae</taxon>
        <taxon>Pterocarpus clade</taxon>
        <taxon>Stylosanthes</taxon>
    </lineage>
</organism>
<proteinExistence type="predicted"/>
<keyword evidence="3" id="KW-1185">Reference proteome</keyword>
<dbReference type="EMBL" id="JASCZI010181304">
    <property type="protein sequence ID" value="MED6181488.1"/>
    <property type="molecule type" value="Genomic_DNA"/>
</dbReference>
<accession>A0ABU6WBY6</accession>